<evidence type="ECO:0000259" key="3">
    <source>
        <dbReference type="Pfam" id="PF13614"/>
    </source>
</evidence>
<name>A0A926WJQ4_9NOST</name>
<dbReference type="GO" id="GO:0051782">
    <property type="term" value="P:negative regulation of cell division"/>
    <property type="evidence" value="ECO:0007669"/>
    <property type="project" value="TreeGrafter"/>
</dbReference>
<organism evidence="4 5">
    <name type="scientific">Anabaena sphaerica FACHB-251</name>
    <dbReference type="NCBI Taxonomy" id="2692883"/>
    <lineage>
        <taxon>Bacteria</taxon>
        <taxon>Bacillati</taxon>
        <taxon>Cyanobacteriota</taxon>
        <taxon>Cyanophyceae</taxon>
        <taxon>Nostocales</taxon>
        <taxon>Nostocaceae</taxon>
        <taxon>Anabaena</taxon>
    </lineage>
</organism>
<reference evidence="5" key="1">
    <citation type="journal article" date="2020" name="ISME J.">
        <title>Comparative genomics reveals insights into cyanobacterial evolution and habitat adaptation.</title>
        <authorList>
            <person name="Chen M.Y."/>
            <person name="Teng W.K."/>
            <person name="Zhao L."/>
            <person name="Hu C.X."/>
            <person name="Zhou Y.K."/>
            <person name="Han B.P."/>
            <person name="Song L.R."/>
            <person name="Shu W.S."/>
        </authorList>
    </citation>
    <scope>NUCLEOTIDE SEQUENCE [LARGE SCALE GENOMIC DNA]</scope>
    <source>
        <strain evidence="5">FACHB-251</strain>
    </source>
</reference>
<dbReference type="GO" id="GO:0009898">
    <property type="term" value="C:cytoplasmic side of plasma membrane"/>
    <property type="evidence" value="ECO:0007669"/>
    <property type="project" value="TreeGrafter"/>
</dbReference>
<evidence type="ECO:0000313" key="5">
    <source>
        <dbReference type="Proteomes" id="UP000662185"/>
    </source>
</evidence>
<protein>
    <submittedName>
        <fullName evidence="4">ParA family protein</fullName>
    </submittedName>
</protein>
<dbReference type="AlphaFoldDB" id="A0A926WJQ4"/>
<accession>A0A926WJQ4</accession>
<dbReference type="InterPro" id="IPR027417">
    <property type="entry name" value="P-loop_NTPase"/>
</dbReference>
<evidence type="ECO:0000256" key="2">
    <source>
        <dbReference type="ARBA" id="ARBA00022840"/>
    </source>
</evidence>
<sequence>MISTDILLNAWLDIRLYTWVDVEEVLLRIQEKSDLPNWLVSVQAYWDSLTIGIRPGTQDDAKSWLKNVYDNRFRIDEEDDRVDGLIILESLPNKPQILPVIFEETEEAHRIPRLTPSLARPGIIIPNRHVSDRELPPSFDPDFPPIVAFHSFKGGVGRTTNAIAFAQALIDGNYRVLLVDGDLEAPGISWLLEQRLPSPPVSFADLIALVHGDPDPKATDSIGLVADRLQNAFIDNIYFLPAFRSTKRFTSLEIKPEHLIQGAKNPFILTQILADLGKTLNVDVVLVDLRAGLSELSTGLILDPRVYRVFVTTLSGQSIAGTKQLLELVGERAPSVRETDPLPIIIISQVPEELKKSELLQDENKNLDNLLLDTSEFFLEKDIQSSEENNIDSSRYVFGEVIRHLNLTTGFSDSLLVLPTTWEKVNSRLHRSGIVDNLRPLLDVLPIKQTQTIKEDIRSISDHPPAIKSQRESLRDISKKLVYAETAEIKQFLPTIPLRHLASDHRHQIPITVVVGAKGSGKTYTFLQIIHRENWQKFAEDACATQVQVDAIISPILASNNLKPEDVKLVADVQKKAAQALGFENPQEIQIIRENIENFCQQDLLEGQWREHWLDVIAWGVGFQPEQKGAGRALTEHLFSQQQRLLVVIDGLEDLFQDFASDKTQQKALRALLQAVPEWLGQQPGRFLGILIFIRRDMVLSAILQNAAQMMARYEPYALKWNREEALRLVAWVTSLSPSISLISQNTSHKAIVEELQKMKEEELTQILVPLWGKKVGTDTSKEAASARFVIAALSDFRGQIQSRDLMRLLYLAAEASVDDNDDRWLNRILTPKGIKGALPECSTEKIAEIEKENTTLKDIFAKLRDLFEEERKIPFTRQQLRLSLEEMKILEENGVIIREKDDYYMPEIFRLGLDFKLTEAGRPAVMSLARRAAKQGS</sequence>
<proteinExistence type="predicted"/>
<dbReference type="EMBL" id="JACJQU010000016">
    <property type="protein sequence ID" value="MBD2295854.1"/>
    <property type="molecule type" value="Genomic_DNA"/>
</dbReference>
<comment type="caution">
    <text evidence="4">The sequence shown here is derived from an EMBL/GenBank/DDBJ whole genome shotgun (WGS) entry which is preliminary data.</text>
</comment>
<dbReference type="PANTHER" id="PTHR43384:SF6">
    <property type="entry name" value="SEPTUM SITE-DETERMINING PROTEIN MIND HOMOLOG, CHLOROPLASTIC"/>
    <property type="match status" value="1"/>
</dbReference>
<dbReference type="Proteomes" id="UP000662185">
    <property type="component" value="Unassembled WGS sequence"/>
</dbReference>
<evidence type="ECO:0000256" key="1">
    <source>
        <dbReference type="ARBA" id="ARBA00022741"/>
    </source>
</evidence>
<dbReference type="InterPro" id="IPR025669">
    <property type="entry name" value="AAA_dom"/>
</dbReference>
<dbReference type="SUPFAM" id="SSF52540">
    <property type="entry name" value="P-loop containing nucleoside triphosphate hydrolases"/>
    <property type="match status" value="1"/>
</dbReference>
<dbReference type="GO" id="GO:0016887">
    <property type="term" value="F:ATP hydrolysis activity"/>
    <property type="evidence" value="ECO:0007669"/>
    <property type="project" value="TreeGrafter"/>
</dbReference>
<keyword evidence="5" id="KW-1185">Reference proteome</keyword>
<feature type="domain" description="AAA" evidence="3">
    <location>
        <begin position="146"/>
        <end position="185"/>
    </location>
</feature>
<dbReference type="PANTHER" id="PTHR43384">
    <property type="entry name" value="SEPTUM SITE-DETERMINING PROTEIN MIND HOMOLOG, CHLOROPLASTIC-RELATED"/>
    <property type="match status" value="1"/>
</dbReference>
<dbReference type="Gene3D" id="3.40.50.300">
    <property type="entry name" value="P-loop containing nucleotide triphosphate hydrolases"/>
    <property type="match status" value="1"/>
</dbReference>
<dbReference type="GO" id="GO:0005829">
    <property type="term" value="C:cytosol"/>
    <property type="evidence" value="ECO:0007669"/>
    <property type="project" value="TreeGrafter"/>
</dbReference>
<keyword evidence="2" id="KW-0067">ATP-binding</keyword>
<gene>
    <name evidence="4" type="ORF">H6G06_20850</name>
</gene>
<dbReference type="GO" id="GO:0005524">
    <property type="term" value="F:ATP binding"/>
    <property type="evidence" value="ECO:0007669"/>
    <property type="project" value="UniProtKB-KW"/>
</dbReference>
<keyword evidence="1" id="KW-0547">Nucleotide-binding</keyword>
<evidence type="ECO:0000313" key="4">
    <source>
        <dbReference type="EMBL" id="MBD2295854.1"/>
    </source>
</evidence>
<dbReference type="NCBIfam" id="NF047398">
    <property type="entry name" value="AAA_KGGVGR"/>
    <property type="match status" value="1"/>
</dbReference>
<dbReference type="InterPro" id="IPR050625">
    <property type="entry name" value="ParA/MinD_ATPase"/>
</dbReference>
<dbReference type="RefSeq" id="WP_190563612.1">
    <property type="nucleotide sequence ID" value="NZ_JACJQU010000016.1"/>
</dbReference>
<dbReference type="Pfam" id="PF13614">
    <property type="entry name" value="AAA_31"/>
    <property type="match status" value="1"/>
</dbReference>